<feature type="region of interest" description="Disordered" evidence="2">
    <location>
        <begin position="264"/>
        <end position="341"/>
    </location>
</feature>
<dbReference type="Proteomes" id="UP001182556">
    <property type="component" value="Unassembled WGS sequence"/>
</dbReference>
<name>A0AAD9FUA5_PAPLA</name>
<dbReference type="Gene3D" id="1.20.58.80">
    <property type="entry name" value="Phosphotransferase system, lactose/cellobiose-type IIA subunit"/>
    <property type="match status" value="1"/>
</dbReference>
<dbReference type="PANTHER" id="PTHR40130:SF1">
    <property type="entry name" value="SPINDLE POLE BODY-ASSOCIATED PROTEIN CUT12 DOMAIN-CONTAINING PROTEIN"/>
    <property type="match status" value="1"/>
</dbReference>
<protein>
    <submittedName>
        <fullName evidence="3">Uncharacterized protein</fullName>
    </submittedName>
</protein>
<evidence type="ECO:0000256" key="2">
    <source>
        <dbReference type="SAM" id="MobiDB-lite"/>
    </source>
</evidence>
<feature type="region of interest" description="Disordered" evidence="2">
    <location>
        <begin position="452"/>
        <end position="506"/>
    </location>
</feature>
<feature type="region of interest" description="Disordered" evidence="2">
    <location>
        <begin position="101"/>
        <end position="139"/>
    </location>
</feature>
<accession>A0AAD9FUA5</accession>
<evidence type="ECO:0000313" key="4">
    <source>
        <dbReference type="Proteomes" id="UP001182556"/>
    </source>
</evidence>
<comment type="caution">
    <text evidence="3">The sequence shown here is derived from an EMBL/GenBank/DDBJ whole genome shotgun (WGS) entry which is preliminary data.</text>
</comment>
<dbReference type="PANTHER" id="PTHR40130">
    <property type="entry name" value="EXPRESSED PROTEIN"/>
    <property type="match status" value="1"/>
</dbReference>
<dbReference type="AlphaFoldDB" id="A0AAD9FUA5"/>
<feature type="compositionally biased region" description="Basic and acidic residues" evidence="2">
    <location>
        <begin position="480"/>
        <end position="493"/>
    </location>
</feature>
<reference evidence="3" key="1">
    <citation type="submission" date="2023-02" db="EMBL/GenBank/DDBJ databases">
        <title>Identification and recombinant expression of a fungal hydrolase from Papiliotrema laurentii that hydrolyzes apple cutin and clears colloidal polyester polyurethane.</title>
        <authorList>
            <consortium name="DOE Joint Genome Institute"/>
            <person name="Roman V.A."/>
            <person name="Bojanowski C."/>
            <person name="Crable B.R."/>
            <person name="Wagner D.N."/>
            <person name="Hung C.S."/>
            <person name="Nadeau L.J."/>
            <person name="Schratz L."/>
            <person name="Haridas S."/>
            <person name="Pangilinan J."/>
            <person name="Lipzen A."/>
            <person name="Na H."/>
            <person name="Yan M."/>
            <person name="Ng V."/>
            <person name="Grigoriev I.V."/>
            <person name="Spatafora J.W."/>
            <person name="Barlow D."/>
            <person name="Biffinger J."/>
            <person name="Kelley-Loughnane N."/>
            <person name="Varaljay V.A."/>
            <person name="Crookes-Goodson W.J."/>
        </authorList>
    </citation>
    <scope>NUCLEOTIDE SEQUENCE</scope>
    <source>
        <strain evidence="3">5307AH</strain>
    </source>
</reference>
<evidence type="ECO:0000256" key="1">
    <source>
        <dbReference type="SAM" id="Coils"/>
    </source>
</evidence>
<feature type="compositionally biased region" description="Polar residues" evidence="2">
    <location>
        <begin position="169"/>
        <end position="200"/>
    </location>
</feature>
<evidence type="ECO:0000313" key="3">
    <source>
        <dbReference type="EMBL" id="KAK1926329.1"/>
    </source>
</evidence>
<feature type="compositionally biased region" description="Basic and acidic residues" evidence="2">
    <location>
        <begin position="455"/>
        <end position="472"/>
    </location>
</feature>
<dbReference type="EMBL" id="JAODAN010000002">
    <property type="protein sequence ID" value="KAK1926329.1"/>
    <property type="molecule type" value="Genomic_DNA"/>
</dbReference>
<sequence length="506" mass="54304">MEENPLHRAHAISAHASMLVKSPSASGETLREALEAYQLAAQLFETASKEQKGEDERKTLSLLVNQHKKLIRDVERRIATLGRLAIATNVNDEAGPPVALRAGGNDTEDAGARNPNGALGAGVRRLTGEGSNTSPKREPVGLATAASIGTWPAGISTRLGVPPFALRHTSLNHQPPSLPRSTTSPASLPQTAGQHAQNHQPVPEPPSLSPLHSSSSSDESFLNLGVVPDTLDPFSRFWGMLENMLDDISNPVAFASAPLGINTIPGPALRSSKPDDAGKRGERKDKGKGPQRTASPSDSFFVVPSMYGRRKASPTPEDKGQTVDKDRPQDKGTVTGKTPEELALENEHLRTSLDEIASHAERLERANRALQAQHDERERTMRTIAVGMRREAQKVKQGQDLLRSQLVSSIAHPPRSARMGHSPAEVNTGAGGSDGDPALRARIKELEEQVSVLKADNEKQKGQVDKYRDKLHQIKANARAKREARAGGDKEGSAKASSSGRRGSDA</sequence>
<keyword evidence="1" id="KW-0175">Coiled coil</keyword>
<feature type="compositionally biased region" description="Low complexity" evidence="2">
    <location>
        <begin position="494"/>
        <end position="506"/>
    </location>
</feature>
<feature type="region of interest" description="Disordered" evidence="2">
    <location>
        <begin position="167"/>
        <end position="219"/>
    </location>
</feature>
<feature type="compositionally biased region" description="Basic and acidic residues" evidence="2">
    <location>
        <begin position="316"/>
        <end position="330"/>
    </location>
</feature>
<proteinExistence type="predicted"/>
<gene>
    <name evidence="3" type="ORF">DB88DRAFT_481460</name>
</gene>
<keyword evidence="4" id="KW-1185">Reference proteome</keyword>
<feature type="compositionally biased region" description="Basic and acidic residues" evidence="2">
    <location>
        <begin position="272"/>
        <end position="288"/>
    </location>
</feature>
<organism evidence="3 4">
    <name type="scientific">Papiliotrema laurentii</name>
    <name type="common">Cryptococcus laurentii</name>
    <dbReference type="NCBI Taxonomy" id="5418"/>
    <lineage>
        <taxon>Eukaryota</taxon>
        <taxon>Fungi</taxon>
        <taxon>Dikarya</taxon>
        <taxon>Basidiomycota</taxon>
        <taxon>Agaricomycotina</taxon>
        <taxon>Tremellomycetes</taxon>
        <taxon>Tremellales</taxon>
        <taxon>Rhynchogastremaceae</taxon>
        <taxon>Papiliotrema</taxon>
    </lineage>
</organism>
<feature type="compositionally biased region" description="Low complexity" evidence="2">
    <location>
        <begin position="209"/>
        <end position="219"/>
    </location>
</feature>
<feature type="coiled-coil region" evidence="1">
    <location>
        <begin position="346"/>
        <end position="383"/>
    </location>
</feature>
<feature type="region of interest" description="Disordered" evidence="2">
    <location>
        <begin position="412"/>
        <end position="438"/>
    </location>
</feature>